<organism evidence="1 2">
    <name type="scientific">Colletotrichum kahawae</name>
    <name type="common">Coffee berry disease fungus</name>
    <dbReference type="NCBI Taxonomy" id="34407"/>
    <lineage>
        <taxon>Eukaryota</taxon>
        <taxon>Fungi</taxon>
        <taxon>Dikarya</taxon>
        <taxon>Ascomycota</taxon>
        <taxon>Pezizomycotina</taxon>
        <taxon>Sordariomycetes</taxon>
        <taxon>Hypocreomycetidae</taxon>
        <taxon>Glomerellales</taxon>
        <taxon>Glomerellaceae</taxon>
        <taxon>Colletotrichum</taxon>
        <taxon>Colletotrichum gloeosporioides species complex</taxon>
    </lineage>
</organism>
<sequence>MAEALGLAASVIAVVDVAAKTGSAYVRIQRLWSEVKNVPNMLREKAEDIQIFEDFLAHVEDNLAMSPLPALASDRILLEKLIGRCRSALEELQDMVDRIHTRVISERGLKHRIASAKAALRKDDLEALSLKFDRALRMFQMAQAEERRRINNTAAAMIKASKQIKHGVRDDEVRSRERQIVQNIRSDPTELSIFGKFCFRFEQTGGVHAFFAAPSWLGLSVYSILAQKANMGWQISLRAHEIVDSFDVDFYDVISRDDGNGLLKYLHDRRMGLFVTDSMGADVLNTAVSFRSLNCIRTLINNGCSIDTGDPVRYVVTFCGPQEADMLNAPSGWLLSQAIGLWYSGYCQGHYNSSMIQMLGENGLDDLLDADGLVWTLEHGISLKGFYELLNRRTQGPELSTVERLRFLRAIVYHTRSRWWTLDQLSVLVSKASLCEEALLVHSRSPGHYSLLHSMAVGAVHPLLIDGCSKDQDAWAQVLTDCVRLDPLGLQHAEPGLPYELPGWKNRQRYYTPLAAILSRACLKGRHTSIAEKVDFSTVLGRVLRFWVGVLASAGIDLLEYGRLERQFHETEKAGRFHGFLSRTNSPRRHYDHGTAVIHTGARRYFIAGFTYGRLPEHWKLWITCENYEYAGDFWKMIDDQATSMPGSWAPDPVNREQENWRWMNNESPPLIWTEYRKIKPPV</sequence>
<gene>
    <name evidence="1" type="ORF">CKAH01_17879</name>
</gene>
<accession>A0AAD9YAH5</accession>
<comment type="caution">
    <text evidence="1">The sequence shown here is derived from an EMBL/GenBank/DDBJ whole genome shotgun (WGS) entry which is preliminary data.</text>
</comment>
<evidence type="ECO:0000313" key="1">
    <source>
        <dbReference type="EMBL" id="KAK2751498.1"/>
    </source>
</evidence>
<evidence type="ECO:0000313" key="2">
    <source>
        <dbReference type="Proteomes" id="UP001281614"/>
    </source>
</evidence>
<proteinExistence type="predicted"/>
<reference evidence="1" key="1">
    <citation type="submission" date="2023-02" db="EMBL/GenBank/DDBJ databases">
        <title>Colletotrichum kahawae CIFC_Que2 genome sequencing and assembly.</title>
        <authorList>
            <person name="Baroncelli R."/>
        </authorList>
    </citation>
    <scope>NUCLEOTIDE SEQUENCE</scope>
    <source>
        <strain evidence="1">CIFC_Que2</strain>
    </source>
</reference>
<dbReference type="AlphaFoldDB" id="A0AAD9YAH5"/>
<dbReference type="Proteomes" id="UP001281614">
    <property type="component" value="Unassembled WGS sequence"/>
</dbReference>
<protein>
    <submittedName>
        <fullName evidence="1">Ankyrin repeat-containing protein</fullName>
    </submittedName>
</protein>
<keyword evidence="2" id="KW-1185">Reference proteome</keyword>
<name>A0AAD9YAH5_COLKA</name>
<dbReference type="EMBL" id="VYYT01000265">
    <property type="protein sequence ID" value="KAK2751498.1"/>
    <property type="molecule type" value="Genomic_DNA"/>
</dbReference>